<protein>
    <submittedName>
        <fullName evidence="1">Uncharacterized protein</fullName>
    </submittedName>
</protein>
<gene>
    <name evidence="1" type="ORF">UFOVP53_199</name>
</gene>
<name>A0A6J5KUM8_9CAUD</name>
<reference evidence="1" key="1">
    <citation type="submission" date="2020-04" db="EMBL/GenBank/DDBJ databases">
        <authorList>
            <person name="Chiriac C."/>
            <person name="Salcher M."/>
            <person name="Ghai R."/>
            <person name="Kavagutti S V."/>
        </authorList>
    </citation>
    <scope>NUCLEOTIDE SEQUENCE</scope>
</reference>
<organism evidence="1">
    <name type="scientific">uncultured Caudovirales phage</name>
    <dbReference type="NCBI Taxonomy" id="2100421"/>
    <lineage>
        <taxon>Viruses</taxon>
        <taxon>Duplodnaviria</taxon>
        <taxon>Heunggongvirae</taxon>
        <taxon>Uroviricota</taxon>
        <taxon>Caudoviricetes</taxon>
        <taxon>Peduoviridae</taxon>
        <taxon>Maltschvirus</taxon>
        <taxon>Maltschvirus maltsch</taxon>
    </lineage>
</organism>
<accession>A0A6J5KUM8</accession>
<sequence>MSRDELILLVYAERDKNMGNSKYTLEQDLFFKDLLTRLEDTTGFVIFEFNHLSMIATLVQKETRRVTNLNTYSF</sequence>
<proteinExistence type="predicted"/>
<dbReference type="EMBL" id="LR796189">
    <property type="protein sequence ID" value="CAB4125681.1"/>
    <property type="molecule type" value="Genomic_DNA"/>
</dbReference>
<evidence type="ECO:0000313" key="1">
    <source>
        <dbReference type="EMBL" id="CAB4125681.1"/>
    </source>
</evidence>